<dbReference type="InterPro" id="IPR045121">
    <property type="entry name" value="CoAse"/>
</dbReference>
<keyword evidence="5" id="KW-0460">Magnesium</keyword>
<dbReference type="AlphaFoldDB" id="A0A0H4VKI2"/>
<dbReference type="STRING" id="1648404.CP97_11015"/>
<sequence>MFRAGSGMSELFDRLSQLFAQSHHVGIAGLRDDSDWARQPLVDAAVLMAVTDRPKSSGGPGLLLTHRPQTMAHHPGQVAFPGGKLEQGEDVVDAALREAHEELAIEPSQVRVIGHAQSFVTGSGFRLTPVLGMVPENIEIRPDTREVAGWFEAPLQHLLDQRNHEQKMGRFGTLELPYTEINWGDHRIWGITAGIIANLSHRMAWEELVG</sequence>
<dbReference type="KEGG" id="ery:CP97_11015"/>
<gene>
    <name evidence="8" type="ORF">CP97_11015</name>
</gene>
<evidence type="ECO:0000256" key="5">
    <source>
        <dbReference type="ARBA" id="ARBA00022842"/>
    </source>
</evidence>
<dbReference type="GO" id="GO:0010945">
    <property type="term" value="F:coenzyme A diphosphatase activity"/>
    <property type="evidence" value="ECO:0007669"/>
    <property type="project" value="InterPro"/>
</dbReference>
<keyword evidence="3" id="KW-0479">Metal-binding</keyword>
<dbReference type="PANTHER" id="PTHR12992">
    <property type="entry name" value="NUDIX HYDROLASE"/>
    <property type="match status" value="1"/>
</dbReference>
<dbReference type="Proteomes" id="UP000059113">
    <property type="component" value="Chromosome"/>
</dbReference>
<dbReference type="GO" id="GO:0046872">
    <property type="term" value="F:metal ion binding"/>
    <property type="evidence" value="ECO:0007669"/>
    <property type="project" value="UniProtKB-KW"/>
</dbReference>
<dbReference type="EMBL" id="CP011310">
    <property type="protein sequence ID" value="AKQ43391.2"/>
    <property type="molecule type" value="Genomic_DNA"/>
</dbReference>
<dbReference type="Pfam" id="PF00293">
    <property type="entry name" value="NUDIX"/>
    <property type="match status" value="1"/>
</dbReference>
<keyword evidence="4 8" id="KW-0378">Hydrolase</keyword>
<dbReference type="SUPFAM" id="SSF55811">
    <property type="entry name" value="Nudix"/>
    <property type="match status" value="1"/>
</dbReference>
<evidence type="ECO:0000256" key="2">
    <source>
        <dbReference type="ARBA" id="ARBA00001946"/>
    </source>
</evidence>
<evidence type="ECO:0000256" key="3">
    <source>
        <dbReference type="ARBA" id="ARBA00022723"/>
    </source>
</evidence>
<dbReference type="InterPro" id="IPR015797">
    <property type="entry name" value="NUDIX_hydrolase-like_dom_sf"/>
</dbReference>
<organism evidence="8 9">
    <name type="scientific">Aurantiacibacter atlanticus</name>
    <dbReference type="NCBI Taxonomy" id="1648404"/>
    <lineage>
        <taxon>Bacteria</taxon>
        <taxon>Pseudomonadati</taxon>
        <taxon>Pseudomonadota</taxon>
        <taxon>Alphaproteobacteria</taxon>
        <taxon>Sphingomonadales</taxon>
        <taxon>Erythrobacteraceae</taxon>
        <taxon>Aurantiacibacter</taxon>
    </lineage>
</organism>
<comment type="cofactor">
    <cofactor evidence="2">
        <name>Mg(2+)</name>
        <dbReference type="ChEBI" id="CHEBI:18420"/>
    </cofactor>
</comment>
<evidence type="ECO:0000313" key="8">
    <source>
        <dbReference type="EMBL" id="AKQ43391.2"/>
    </source>
</evidence>
<proteinExistence type="predicted"/>
<dbReference type="CDD" id="cd03426">
    <property type="entry name" value="NUDIX_CoAse_Nudt7"/>
    <property type="match status" value="1"/>
</dbReference>
<accession>A0A0H4VKI2</accession>
<reference evidence="8 9" key="1">
    <citation type="journal article" date="2015" name="Int. J. Syst. Evol. Microbiol.">
        <title>Erythrobacter atlanticus sp. nov., a bacterium from ocean sediment able to degrade polycyclic aromatic hydrocarbons.</title>
        <authorList>
            <person name="Zhuang L."/>
            <person name="Liu Y."/>
            <person name="Wang L."/>
            <person name="Wang W."/>
            <person name="Shao Z."/>
        </authorList>
    </citation>
    <scope>NUCLEOTIDE SEQUENCE [LARGE SCALE GENOMIC DNA]</scope>
    <source>
        <strain evidence="9">s21-N3</strain>
    </source>
</reference>
<comment type="cofactor">
    <cofactor evidence="1">
        <name>Mn(2+)</name>
        <dbReference type="ChEBI" id="CHEBI:29035"/>
    </cofactor>
</comment>
<evidence type="ECO:0000313" key="9">
    <source>
        <dbReference type="Proteomes" id="UP000059113"/>
    </source>
</evidence>
<keyword evidence="6" id="KW-0464">Manganese</keyword>
<evidence type="ECO:0000259" key="7">
    <source>
        <dbReference type="PROSITE" id="PS51462"/>
    </source>
</evidence>
<dbReference type="Gene3D" id="3.90.79.10">
    <property type="entry name" value="Nucleoside Triphosphate Pyrophosphohydrolase"/>
    <property type="match status" value="1"/>
</dbReference>
<dbReference type="InterPro" id="IPR000086">
    <property type="entry name" value="NUDIX_hydrolase_dom"/>
</dbReference>
<dbReference type="PROSITE" id="PS51462">
    <property type="entry name" value="NUDIX"/>
    <property type="match status" value="1"/>
</dbReference>
<reference evidence="9" key="2">
    <citation type="submission" date="2015-04" db="EMBL/GenBank/DDBJ databases">
        <title>The complete genome sequence of Erythrobacter sp. s21-N3.</title>
        <authorList>
            <person name="Zhuang L."/>
            <person name="Liu Y."/>
            <person name="Shao Z."/>
        </authorList>
    </citation>
    <scope>NUCLEOTIDE SEQUENCE [LARGE SCALE GENOMIC DNA]</scope>
    <source>
        <strain evidence="9">s21-N3</strain>
    </source>
</reference>
<evidence type="ECO:0000256" key="6">
    <source>
        <dbReference type="ARBA" id="ARBA00023211"/>
    </source>
</evidence>
<feature type="domain" description="Nudix hydrolase" evidence="7">
    <location>
        <begin position="40"/>
        <end position="176"/>
    </location>
</feature>
<evidence type="ECO:0000256" key="1">
    <source>
        <dbReference type="ARBA" id="ARBA00001936"/>
    </source>
</evidence>
<dbReference type="PANTHER" id="PTHR12992:SF11">
    <property type="entry name" value="MITOCHONDRIAL COENZYME A DIPHOSPHATASE NUDT8"/>
    <property type="match status" value="1"/>
</dbReference>
<protein>
    <submittedName>
        <fullName evidence="8">NUDIX hydrolase</fullName>
    </submittedName>
</protein>
<keyword evidence="9" id="KW-1185">Reference proteome</keyword>
<evidence type="ECO:0000256" key="4">
    <source>
        <dbReference type="ARBA" id="ARBA00022801"/>
    </source>
</evidence>
<name>A0A0H4VKI2_9SPHN</name>